<evidence type="ECO:0000256" key="4">
    <source>
        <dbReference type="ARBA" id="ARBA00023172"/>
    </source>
</evidence>
<dbReference type="SUPFAM" id="SSF46929">
    <property type="entry name" value="DNA helicase RuvA subunit, C-terminal domain"/>
    <property type="match status" value="1"/>
</dbReference>
<reference evidence="8 9" key="1">
    <citation type="submission" date="2020-08" db="EMBL/GenBank/DDBJ databases">
        <title>Genome public.</title>
        <authorList>
            <person name="Liu C."/>
            <person name="Sun Q."/>
        </authorList>
    </citation>
    <scope>NUCLEOTIDE SEQUENCE [LARGE SCALE GENOMIC DNA]</scope>
    <source>
        <strain evidence="8 9">NSJ-27</strain>
    </source>
</reference>
<feature type="region of interest" description="Domain III" evidence="6">
    <location>
        <begin position="157"/>
        <end position="205"/>
    </location>
</feature>
<dbReference type="Gene3D" id="1.10.150.20">
    <property type="entry name" value="5' to 3' exonuclease, C-terminal subdomain"/>
    <property type="match status" value="1"/>
</dbReference>
<dbReference type="InterPro" id="IPR000085">
    <property type="entry name" value="RuvA"/>
</dbReference>
<proteinExistence type="inferred from homology"/>
<keyword evidence="3 6" id="KW-0238">DNA-binding</keyword>
<dbReference type="Pfam" id="PF14520">
    <property type="entry name" value="HHH_5"/>
    <property type="match status" value="1"/>
</dbReference>
<organism evidence="8 9">
    <name type="scientific">Clostridium facile</name>
    <dbReference type="NCBI Taxonomy" id="2763035"/>
    <lineage>
        <taxon>Bacteria</taxon>
        <taxon>Bacillati</taxon>
        <taxon>Bacillota</taxon>
        <taxon>Clostridia</taxon>
        <taxon>Eubacteriales</taxon>
        <taxon>Clostridiaceae</taxon>
        <taxon>Clostridium</taxon>
    </lineage>
</organism>
<name>A0ABR7IR52_9CLOT</name>
<protein>
    <recommendedName>
        <fullName evidence="6">Holliday junction branch migration complex subunit RuvA</fullName>
    </recommendedName>
</protein>
<keyword evidence="2 6" id="KW-0227">DNA damage</keyword>
<evidence type="ECO:0000313" key="8">
    <source>
        <dbReference type="EMBL" id="MBC5787613.1"/>
    </source>
</evidence>
<dbReference type="EMBL" id="JACOQK010000001">
    <property type="protein sequence ID" value="MBC5787613.1"/>
    <property type="molecule type" value="Genomic_DNA"/>
</dbReference>
<dbReference type="InterPro" id="IPR010994">
    <property type="entry name" value="RuvA_2-like"/>
</dbReference>
<dbReference type="InterPro" id="IPR013849">
    <property type="entry name" value="DNA_helicase_Holl-junc_RuvA_I"/>
</dbReference>
<dbReference type="Proteomes" id="UP000649151">
    <property type="component" value="Unassembled WGS sequence"/>
</dbReference>
<dbReference type="Pfam" id="PF01330">
    <property type="entry name" value="RuvA_N"/>
    <property type="match status" value="1"/>
</dbReference>
<dbReference type="InterPro" id="IPR012340">
    <property type="entry name" value="NA-bd_OB-fold"/>
</dbReference>
<dbReference type="RefSeq" id="WP_186996501.1">
    <property type="nucleotide sequence ID" value="NZ_JACOQK010000001.1"/>
</dbReference>
<comment type="caution">
    <text evidence="6">Lacks conserved residue(s) required for the propagation of feature annotation.</text>
</comment>
<dbReference type="InterPro" id="IPR011114">
    <property type="entry name" value="RuvA_C"/>
</dbReference>
<dbReference type="InterPro" id="IPR036267">
    <property type="entry name" value="RuvA_C_sf"/>
</dbReference>
<evidence type="ECO:0000259" key="7">
    <source>
        <dbReference type="SMART" id="SM00278"/>
    </source>
</evidence>
<keyword evidence="1 6" id="KW-0963">Cytoplasm</keyword>
<dbReference type="HAMAP" id="MF_00031">
    <property type="entry name" value="DNA_HJ_migration_RuvA"/>
    <property type="match status" value="1"/>
</dbReference>
<comment type="subcellular location">
    <subcellularLocation>
        <location evidence="6">Cytoplasm</location>
    </subcellularLocation>
</comment>
<dbReference type="CDD" id="cd14332">
    <property type="entry name" value="UBA_RuvA_C"/>
    <property type="match status" value="1"/>
</dbReference>
<gene>
    <name evidence="6 8" type="primary">ruvA</name>
    <name evidence="8" type="ORF">H8Z77_06195</name>
</gene>
<dbReference type="SUPFAM" id="SSF47781">
    <property type="entry name" value="RuvA domain 2-like"/>
    <property type="match status" value="1"/>
</dbReference>
<evidence type="ECO:0000256" key="2">
    <source>
        <dbReference type="ARBA" id="ARBA00022763"/>
    </source>
</evidence>
<keyword evidence="4 6" id="KW-0233">DNA recombination</keyword>
<evidence type="ECO:0000256" key="5">
    <source>
        <dbReference type="ARBA" id="ARBA00023204"/>
    </source>
</evidence>
<dbReference type="Gene3D" id="2.40.50.140">
    <property type="entry name" value="Nucleic acid-binding proteins"/>
    <property type="match status" value="1"/>
</dbReference>
<dbReference type="SUPFAM" id="SSF50249">
    <property type="entry name" value="Nucleic acid-binding proteins"/>
    <property type="match status" value="1"/>
</dbReference>
<accession>A0ABR7IR52</accession>
<dbReference type="SMART" id="SM00278">
    <property type="entry name" value="HhH1"/>
    <property type="match status" value="2"/>
</dbReference>
<comment type="domain">
    <text evidence="6">Has three domains with a flexible linker between the domains II and III and assumes an 'L' shape. Domain III is highly mobile and contacts RuvB.</text>
</comment>
<evidence type="ECO:0000256" key="3">
    <source>
        <dbReference type="ARBA" id="ARBA00023125"/>
    </source>
</evidence>
<keyword evidence="5 6" id="KW-0234">DNA repair</keyword>
<comment type="subunit">
    <text evidence="6">Homotetramer. Forms an RuvA(8)-RuvB(12)-Holliday junction (HJ) complex. HJ DNA is sandwiched between 2 RuvA tetramers; dsDNA enters through RuvA and exits via RuvB. An RuvB hexamer assembles on each DNA strand where it exits the tetramer. Each RuvB hexamer is contacted by two RuvA subunits (via domain III) on 2 adjacent RuvB subunits; this complex drives branch migration. In the full resolvosome a probable DNA-RuvA(4)-RuvB(12)-RuvC(2) complex forms which resolves the HJ.</text>
</comment>
<comment type="caution">
    <text evidence="8">The sequence shown here is derived from an EMBL/GenBank/DDBJ whole genome shotgun (WGS) entry which is preliminary data.</text>
</comment>
<feature type="region of interest" description="Domain II" evidence="6">
    <location>
        <begin position="69"/>
        <end position="146"/>
    </location>
</feature>
<sequence>MIYSISGNLVVSQPVDAYFIVAVECNGIAYEMKTTFTTASQCPKIGESVTLYTYLHVREDALELFGFYDQEELRCFKMLISVSGVGPKAALSILSNVTPSQFALCVASGDSKSLTKSKGIGGKTAQRIVLELKDKISKEQLSSSVVAGKEIELPTNAGNVAEAISALVVLGYSKSEAAQALAGIDPSTSVEDMIRVGLKALATIR</sequence>
<evidence type="ECO:0000313" key="9">
    <source>
        <dbReference type="Proteomes" id="UP000649151"/>
    </source>
</evidence>
<comment type="similarity">
    <text evidence="6">Belongs to the RuvA family.</text>
</comment>
<dbReference type="InterPro" id="IPR003583">
    <property type="entry name" value="Hlx-hairpin-Hlx_DNA-bd_motif"/>
</dbReference>
<dbReference type="Pfam" id="PF07499">
    <property type="entry name" value="RuvA_C"/>
    <property type="match status" value="1"/>
</dbReference>
<feature type="domain" description="Helix-hairpin-helix DNA-binding motif class 1" evidence="7">
    <location>
        <begin position="77"/>
        <end position="96"/>
    </location>
</feature>
<evidence type="ECO:0000256" key="6">
    <source>
        <dbReference type="HAMAP-Rule" id="MF_00031"/>
    </source>
</evidence>
<dbReference type="Gene3D" id="1.10.8.10">
    <property type="entry name" value="DNA helicase RuvA subunit, C-terminal domain"/>
    <property type="match status" value="1"/>
</dbReference>
<keyword evidence="9" id="KW-1185">Reference proteome</keyword>
<comment type="function">
    <text evidence="6">The RuvA-RuvB-RuvC complex processes Holliday junction (HJ) DNA during genetic recombination and DNA repair, while the RuvA-RuvB complex plays an important role in the rescue of blocked DNA replication forks via replication fork reversal (RFR). RuvA specifically binds to HJ cruciform DNA, conferring on it an open structure. The RuvB hexamer acts as an ATP-dependent pump, pulling dsDNA into and through the RuvAB complex. HJ branch migration allows RuvC to scan DNA until it finds its consensus sequence, where it cleaves and resolves the cruciform DNA.</text>
</comment>
<dbReference type="NCBIfam" id="TIGR00084">
    <property type="entry name" value="ruvA"/>
    <property type="match status" value="1"/>
</dbReference>
<feature type="domain" description="Helix-hairpin-helix DNA-binding motif class 1" evidence="7">
    <location>
        <begin position="112"/>
        <end position="131"/>
    </location>
</feature>
<evidence type="ECO:0000256" key="1">
    <source>
        <dbReference type="ARBA" id="ARBA00022490"/>
    </source>
</evidence>